<evidence type="ECO:0000256" key="5">
    <source>
        <dbReference type="ARBA" id="ARBA00022723"/>
    </source>
</evidence>
<dbReference type="FunFam" id="3.40.50.10380:FF:000003">
    <property type="entry name" value="NADP-dependent malic enzyme"/>
    <property type="match status" value="1"/>
</dbReference>
<keyword evidence="10" id="KW-0521">NADP</keyword>
<comment type="similarity">
    <text evidence="4">In the C-terminal section; belongs to the phosphate acetyltransferase and butyryltransferase family.</text>
</comment>
<evidence type="ECO:0000256" key="2">
    <source>
        <dbReference type="ARBA" id="ARBA00001946"/>
    </source>
</evidence>
<evidence type="ECO:0000256" key="8">
    <source>
        <dbReference type="PIRSR" id="PIRSR036684-1"/>
    </source>
</evidence>
<dbReference type="Pfam" id="PF01515">
    <property type="entry name" value="PTA_PTB"/>
    <property type="match status" value="1"/>
</dbReference>
<dbReference type="Gene3D" id="3.40.50.10950">
    <property type="match status" value="1"/>
</dbReference>
<comment type="cofactor">
    <cofactor evidence="2">
        <name>Mg(2+)</name>
        <dbReference type="ChEBI" id="CHEBI:18420"/>
    </cofactor>
</comment>
<dbReference type="FunFam" id="3.40.50.720:FF:000095">
    <property type="entry name" value="NADP-dependent malic enzyme"/>
    <property type="match status" value="1"/>
</dbReference>
<comment type="similarity">
    <text evidence="3">In the N-terminal section; belongs to the malic enzymes family.</text>
</comment>
<name>A0A0C1QP05_9BACT</name>
<comment type="caution">
    <text evidence="13">The sequence shown here is derived from an EMBL/GenBank/DDBJ whole genome shotgun (WGS) entry which is preliminary data.</text>
</comment>
<dbReference type="InterPro" id="IPR036291">
    <property type="entry name" value="NAD(P)-bd_dom_sf"/>
</dbReference>
<keyword evidence="14" id="KW-1185">Reference proteome</keyword>
<dbReference type="SUPFAM" id="SSF53223">
    <property type="entry name" value="Aminoacid dehydrogenase-like, N-terminal domain"/>
    <property type="match status" value="1"/>
</dbReference>
<accession>A0A0C1QP05</accession>
<dbReference type="InterPro" id="IPR012188">
    <property type="entry name" value="ME_PTA"/>
</dbReference>
<dbReference type="EMBL" id="JXBL01000001">
    <property type="protein sequence ID" value="KIE42332.1"/>
    <property type="molecule type" value="Genomic_DNA"/>
</dbReference>
<feature type="binding site" evidence="9">
    <location>
        <position position="134"/>
    </location>
    <ligand>
        <name>a divalent metal cation</name>
        <dbReference type="ChEBI" id="CHEBI:60240"/>
    </ligand>
</feature>
<dbReference type="Gene3D" id="3.40.50.10380">
    <property type="entry name" value="Malic enzyme, N-terminal domain"/>
    <property type="match status" value="1"/>
</dbReference>
<dbReference type="AlphaFoldDB" id="A0A0C1QP05"/>
<gene>
    <name evidence="13" type="ORF">SE37_06690</name>
</gene>
<dbReference type="RefSeq" id="WP_039644813.1">
    <property type="nucleotide sequence ID" value="NZ_JXBL01000001.1"/>
</dbReference>
<dbReference type="InterPro" id="IPR051674">
    <property type="entry name" value="Malate_Decarboxylase"/>
</dbReference>
<feature type="binding site" evidence="10">
    <location>
        <begin position="74"/>
        <end position="81"/>
    </location>
    <ligand>
        <name>NADP(+)</name>
        <dbReference type="ChEBI" id="CHEBI:58349"/>
    </ligand>
</feature>
<dbReference type="GO" id="GO:0046872">
    <property type="term" value="F:metal ion binding"/>
    <property type="evidence" value="ECO:0007669"/>
    <property type="project" value="UniProtKB-KW"/>
</dbReference>
<sequence length="752" mass="82297">MRKKQDALDYHSIGRKGKIEVIPSKPCLTQRDLSLAYSPGVAEPCLEIEKNPEDVYTYTAKGNLVAVLSNGTAVLGLGDIGALAGKPVMEGKGVLFKRFADIDVFDIEVDTKDADEIIRVCQLLEPTFGGINLEDIKAPECFYIEEKLKETMNIPVFHDDQHGTAIISGAALINALELVGKKIENIKIVVNGAGASGIACAQMAVELGARKENIILCDTKGVIYKGRTAGMNEYKERFAVETEDRTLEDAFKNADVAYGLSSKGAFTPEMVRDMAPNPIIFAMANPDPEITPEEVAAVRADAIMATGRSDYPNQVNNVLGFPFIFRGALDVRATTINETMKKACVLALAELAKEDCPDSVCRAYGNKKFAYGREYIIPKPFDPRALLRVAPAVARAAMESGVARQPIADMEKYVEHLETLQGKAKETLRLIINKAKTDPKRVVLPEGENEKILRAAQVMIEEGIAYPILLGNREEIRKKIEELNLDLNGGVTIIDPDDSPDTERYSQALFEQRQRKGITLSEARRMIRRRGRTYFGCEMVCHGDADALLSGIDAHYPDIIRPALEVIGKQEGLSSVHGLYLMVFKRGIFLLADTTVCIEPTAEELAETAILAAEKARLLDLDPRIAMLSFSNFGSVNHPQALKCKRAVEIVKQRAPELMIDGEMQADTAVVPDILEAHYPFATLKGGANVLIFPDLNSGNISYKLLTRLGGADAIGPILMGMKKPVHVLQRGDDVMDIVNMAAIAVVDAQNN</sequence>
<evidence type="ECO:0000256" key="1">
    <source>
        <dbReference type="ARBA" id="ARBA00001936"/>
    </source>
</evidence>
<dbReference type="SUPFAM" id="SSF53659">
    <property type="entry name" value="Isocitrate/Isopropylmalate dehydrogenase-like"/>
    <property type="match status" value="1"/>
</dbReference>
<dbReference type="InterPro" id="IPR002505">
    <property type="entry name" value="PTA_PTB"/>
</dbReference>
<evidence type="ECO:0000259" key="11">
    <source>
        <dbReference type="SMART" id="SM00919"/>
    </source>
</evidence>
<dbReference type="InterPro" id="IPR045213">
    <property type="entry name" value="Malic_NAD-bd_bact_type"/>
</dbReference>
<evidence type="ECO:0000256" key="10">
    <source>
        <dbReference type="PIRSR" id="PIRSR036684-3"/>
    </source>
</evidence>
<evidence type="ECO:0000256" key="7">
    <source>
        <dbReference type="ARBA" id="ARBA00023268"/>
    </source>
</evidence>
<keyword evidence="6 13" id="KW-0560">Oxidoreductase</keyword>
<evidence type="ECO:0000256" key="9">
    <source>
        <dbReference type="PIRSR" id="PIRSR036684-2"/>
    </source>
</evidence>
<keyword evidence="7" id="KW-0511">Multifunctional enzyme</keyword>
<dbReference type="InterPro" id="IPR012301">
    <property type="entry name" value="Malic_N_dom"/>
</dbReference>
<proteinExistence type="inferred from homology"/>
<feature type="binding site" evidence="9">
    <location>
        <position position="135"/>
    </location>
    <ligand>
        <name>a divalent metal cation</name>
        <dbReference type="ChEBI" id="CHEBI:60240"/>
    </ligand>
</feature>
<dbReference type="PANTHER" id="PTHR43237">
    <property type="entry name" value="NADP-DEPENDENT MALIC ENZYME"/>
    <property type="match status" value="1"/>
</dbReference>
<dbReference type="PIRSF" id="PIRSF036684">
    <property type="entry name" value="ME_PTA"/>
    <property type="match status" value="1"/>
</dbReference>
<dbReference type="SMART" id="SM00919">
    <property type="entry name" value="Malic_M"/>
    <property type="match status" value="1"/>
</dbReference>
<evidence type="ECO:0000313" key="14">
    <source>
        <dbReference type="Proteomes" id="UP000031433"/>
    </source>
</evidence>
<evidence type="ECO:0000256" key="3">
    <source>
        <dbReference type="ARBA" id="ARBA00007686"/>
    </source>
</evidence>
<feature type="domain" description="Malic enzyme N-terminal" evidence="12">
    <location>
        <begin position="16"/>
        <end position="149"/>
    </location>
</feature>
<dbReference type="InterPro" id="IPR012302">
    <property type="entry name" value="Malic_NAD-bd"/>
</dbReference>
<dbReference type="Pfam" id="PF00390">
    <property type="entry name" value="malic"/>
    <property type="match status" value="1"/>
</dbReference>
<feature type="domain" description="Malic enzyme NAD-binding" evidence="11">
    <location>
        <begin position="161"/>
        <end position="398"/>
    </location>
</feature>
<dbReference type="Proteomes" id="UP000031433">
    <property type="component" value="Unassembled WGS sequence"/>
</dbReference>
<evidence type="ECO:0000259" key="12">
    <source>
        <dbReference type="SMART" id="SM01274"/>
    </source>
</evidence>
<comment type="cofactor">
    <cofactor evidence="1">
        <name>Mn(2+)</name>
        <dbReference type="ChEBI" id="CHEBI:29035"/>
    </cofactor>
</comment>
<dbReference type="InterPro" id="IPR037062">
    <property type="entry name" value="Malic_N_dom_sf"/>
</dbReference>
<dbReference type="SUPFAM" id="SSF51735">
    <property type="entry name" value="NAD(P)-binding Rossmann-fold domains"/>
    <property type="match status" value="1"/>
</dbReference>
<organism evidence="13 14">
    <name type="scientific">Geobacter soli</name>
    <dbReference type="NCBI Taxonomy" id="1510391"/>
    <lineage>
        <taxon>Bacteria</taxon>
        <taxon>Pseudomonadati</taxon>
        <taxon>Thermodesulfobacteriota</taxon>
        <taxon>Desulfuromonadia</taxon>
        <taxon>Geobacterales</taxon>
        <taxon>Geobacteraceae</taxon>
        <taxon>Geobacter</taxon>
    </lineage>
</organism>
<evidence type="ECO:0000256" key="6">
    <source>
        <dbReference type="ARBA" id="ARBA00023002"/>
    </source>
</evidence>
<feature type="binding site" evidence="10">
    <location>
        <position position="285"/>
    </location>
    <ligand>
        <name>a divalent metal cation</name>
        <dbReference type="ChEBI" id="CHEBI:60240"/>
    </ligand>
</feature>
<dbReference type="GO" id="GO:0016746">
    <property type="term" value="F:acyltransferase activity"/>
    <property type="evidence" value="ECO:0007669"/>
    <property type="project" value="InterPro"/>
</dbReference>
<feature type="active site" description="Proton acceptor" evidence="8">
    <location>
        <position position="92"/>
    </location>
</feature>
<protein>
    <submittedName>
        <fullName evidence="13">Malic enzyme</fullName>
        <ecNumber evidence="13">1.1.1.40</ecNumber>
    </submittedName>
</protein>
<dbReference type="InterPro" id="IPR046346">
    <property type="entry name" value="Aminoacid_DH-like_N_sf"/>
</dbReference>
<evidence type="ECO:0000313" key="13">
    <source>
        <dbReference type="EMBL" id="KIE42332.1"/>
    </source>
</evidence>
<dbReference type="Pfam" id="PF03949">
    <property type="entry name" value="Malic_M"/>
    <property type="match status" value="1"/>
</dbReference>
<dbReference type="SMART" id="SM01274">
    <property type="entry name" value="malic"/>
    <property type="match status" value="1"/>
</dbReference>
<dbReference type="GO" id="GO:0051287">
    <property type="term" value="F:NAD binding"/>
    <property type="evidence" value="ECO:0007669"/>
    <property type="project" value="InterPro"/>
</dbReference>
<keyword evidence="5 9" id="KW-0479">Metal-binding</keyword>
<dbReference type="InterPro" id="IPR042113">
    <property type="entry name" value="P_AcTrfase_dom1"/>
</dbReference>
<dbReference type="GO" id="GO:0004473">
    <property type="term" value="F:malate dehydrogenase (decarboxylating) (NADP+) activity"/>
    <property type="evidence" value="ECO:0007669"/>
    <property type="project" value="UniProtKB-EC"/>
</dbReference>
<dbReference type="EC" id="1.1.1.40" evidence="13"/>
<dbReference type="InterPro" id="IPR042112">
    <property type="entry name" value="P_AcTrfase_dom2"/>
</dbReference>
<reference evidence="13 14" key="1">
    <citation type="submission" date="2015-01" db="EMBL/GenBank/DDBJ databases">
        <title>Genome sequence of the anaerobic bacterium Geobacter soli GSS01, a dissimilatory Fe(III) reducer from soil.</title>
        <authorList>
            <person name="Yang G."/>
            <person name="Zhou S."/>
        </authorList>
    </citation>
    <scope>NUCLEOTIDE SEQUENCE [LARGE SCALE GENOMIC DNA]</scope>
    <source>
        <strain evidence="13 14">GSS01</strain>
    </source>
</reference>
<dbReference type="NCBIfam" id="NF007233">
    <property type="entry name" value="PRK09653.1"/>
    <property type="match status" value="1"/>
</dbReference>
<evidence type="ECO:0000256" key="4">
    <source>
        <dbReference type="ARBA" id="ARBA00008756"/>
    </source>
</evidence>
<dbReference type="PANTHER" id="PTHR43237:SF4">
    <property type="entry name" value="NADP-DEPENDENT MALIC ENZYME"/>
    <property type="match status" value="1"/>
</dbReference>
<feature type="binding site" evidence="10">
    <location>
        <position position="160"/>
    </location>
    <ligand>
        <name>a divalent metal cation</name>
        <dbReference type="ChEBI" id="CHEBI:60240"/>
    </ligand>
</feature>
<dbReference type="CDD" id="cd05311">
    <property type="entry name" value="NAD_bind_2_malic_enz"/>
    <property type="match status" value="1"/>
</dbReference>
<dbReference type="Gene3D" id="3.40.50.10750">
    <property type="entry name" value="Isocitrate/Isopropylmalate dehydrogenase-like"/>
    <property type="match status" value="1"/>
</dbReference>
<dbReference type="GO" id="GO:0006108">
    <property type="term" value="P:malate metabolic process"/>
    <property type="evidence" value="ECO:0007669"/>
    <property type="project" value="InterPro"/>
</dbReference>
<dbReference type="Gene3D" id="3.40.50.720">
    <property type="entry name" value="NAD(P)-binding Rossmann-like Domain"/>
    <property type="match status" value="1"/>
</dbReference>